<dbReference type="Pfam" id="PF00017">
    <property type="entry name" value="SH2"/>
    <property type="match status" value="1"/>
</dbReference>
<evidence type="ECO:0000256" key="2">
    <source>
        <dbReference type="SAM" id="MobiDB-lite"/>
    </source>
</evidence>
<feature type="compositionally biased region" description="Polar residues" evidence="2">
    <location>
        <begin position="62"/>
        <end position="71"/>
    </location>
</feature>
<dbReference type="InterPro" id="IPR035848">
    <property type="entry name" value="SH3BP2"/>
</dbReference>
<feature type="region of interest" description="Disordered" evidence="2">
    <location>
        <begin position="52"/>
        <end position="71"/>
    </location>
</feature>
<organism evidence="4 5">
    <name type="scientific">Crassostrea virginica</name>
    <name type="common">Eastern oyster</name>
    <dbReference type="NCBI Taxonomy" id="6565"/>
    <lineage>
        <taxon>Eukaryota</taxon>
        <taxon>Metazoa</taxon>
        <taxon>Spiralia</taxon>
        <taxon>Lophotrochozoa</taxon>
        <taxon>Mollusca</taxon>
        <taxon>Bivalvia</taxon>
        <taxon>Autobranchia</taxon>
        <taxon>Pteriomorphia</taxon>
        <taxon>Ostreida</taxon>
        <taxon>Ostreoidea</taxon>
        <taxon>Ostreidae</taxon>
        <taxon>Crassostrea</taxon>
    </lineage>
</organism>
<evidence type="ECO:0000313" key="5">
    <source>
        <dbReference type="RefSeq" id="XP_022337997.1"/>
    </source>
</evidence>
<dbReference type="InterPro" id="IPR000980">
    <property type="entry name" value="SH2"/>
</dbReference>
<evidence type="ECO:0000256" key="1">
    <source>
        <dbReference type="PROSITE-ProRule" id="PRU00191"/>
    </source>
</evidence>
<dbReference type="AlphaFoldDB" id="A0A8B8EBG9"/>
<dbReference type="InterPro" id="IPR036860">
    <property type="entry name" value="SH2_dom_sf"/>
</dbReference>
<dbReference type="GO" id="GO:0017124">
    <property type="term" value="F:SH3 domain binding"/>
    <property type="evidence" value="ECO:0007669"/>
    <property type="project" value="TreeGrafter"/>
</dbReference>
<accession>A0A8B8EBG9</accession>
<dbReference type="CDD" id="cd00173">
    <property type="entry name" value="SH2"/>
    <property type="match status" value="1"/>
</dbReference>
<dbReference type="GO" id="GO:0007165">
    <property type="term" value="P:signal transduction"/>
    <property type="evidence" value="ECO:0007669"/>
    <property type="project" value="InterPro"/>
</dbReference>
<proteinExistence type="predicted"/>
<dbReference type="PROSITE" id="PS50001">
    <property type="entry name" value="SH2"/>
    <property type="match status" value="1"/>
</dbReference>
<reference evidence="5" key="1">
    <citation type="submission" date="2025-08" db="UniProtKB">
        <authorList>
            <consortium name="RefSeq"/>
        </authorList>
    </citation>
    <scope>IDENTIFICATION</scope>
    <source>
        <tissue evidence="5">Whole sample</tissue>
    </source>
</reference>
<keyword evidence="1" id="KW-0727">SH2 domain</keyword>
<keyword evidence="4" id="KW-1185">Reference proteome</keyword>
<dbReference type="Gene3D" id="3.30.505.10">
    <property type="entry name" value="SH2 domain"/>
    <property type="match status" value="1"/>
</dbReference>
<dbReference type="SUPFAM" id="SSF55550">
    <property type="entry name" value="SH2 domain"/>
    <property type="match status" value="1"/>
</dbReference>
<protein>
    <submittedName>
        <fullName evidence="5">Uncharacterized protein LOC111133686</fullName>
    </submittedName>
</protein>
<dbReference type="PANTHER" id="PTHR15126:SF4">
    <property type="entry name" value="SH3 DOMAIN-BINDING PROTEIN 2"/>
    <property type="match status" value="1"/>
</dbReference>
<name>A0A8B8EBG9_CRAVI</name>
<evidence type="ECO:0000259" key="3">
    <source>
        <dbReference type="PROSITE" id="PS50001"/>
    </source>
</evidence>
<dbReference type="OrthoDB" id="10576594at2759"/>
<dbReference type="Proteomes" id="UP000694844">
    <property type="component" value="Chromosome 5"/>
</dbReference>
<dbReference type="KEGG" id="cvn:111133686"/>
<dbReference type="GeneID" id="111133686"/>
<evidence type="ECO:0000313" key="4">
    <source>
        <dbReference type="Proteomes" id="UP000694844"/>
    </source>
</evidence>
<feature type="domain" description="SH2" evidence="3">
    <location>
        <begin position="74"/>
        <end position="181"/>
    </location>
</feature>
<dbReference type="PANTHER" id="PTHR15126">
    <property type="entry name" value="SH3-BINDING"/>
    <property type="match status" value="1"/>
</dbReference>
<sequence>MPTNPSGSCCPKISNAFYDEIPHDPDSDISLEAYDDCDHKTTPRWKECSINKRLPPLPPTANDKSGTITAQEGPTYMNLDLKKKIEDLPIFRGNALDAKRFIHGQSAGTFLIRTSRQDVNNFPYVLVVSSPPNEKQYRIYMKENGEINITTGVYFCCLSKLVEHYKKNDLSSSSTRLRLTKHYGYTM</sequence>
<gene>
    <name evidence="5" type="primary">LOC111133686</name>
</gene>
<dbReference type="SMART" id="SM00252">
    <property type="entry name" value="SH2"/>
    <property type="match status" value="1"/>
</dbReference>
<dbReference type="RefSeq" id="XP_022337997.1">
    <property type="nucleotide sequence ID" value="XM_022482289.1"/>
</dbReference>